<dbReference type="Proteomes" id="UP001336835">
    <property type="component" value="Unassembled WGS sequence"/>
</dbReference>
<dbReference type="EMBL" id="JAZDQT010000001">
    <property type="protein sequence ID" value="MEE1944831.1"/>
    <property type="molecule type" value="Genomic_DNA"/>
</dbReference>
<reference evidence="1 2" key="1">
    <citation type="submission" date="2024-01" db="EMBL/GenBank/DDBJ databases">
        <title>Pedobacter sp. nov., isolated from fresh soil.</title>
        <authorList>
            <person name="Le N.T.T."/>
        </authorList>
    </citation>
    <scope>NUCLEOTIDE SEQUENCE [LARGE SCALE GENOMIC DNA]</scope>
    <source>
        <strain evidence="1 2">KR3-3</strain>
    </source>
</reference>
<sequence length="168" mass="19534">MSKQRKMFHTQGFSTPYLTEPIPCTRDDAWLGHGMYFWNEENDAVSWGINGKKNFKKYSVYTAEIECENVLDTVFDEEHYDFWFKSIEKAVDALTKKAGRKPTIADVNEYFLERGGWGDKVTGIMFQDLPSNETISKVTGLYYRKRIQLVAYTKEIIANFAHHFDGDC</sequence>
<comment type="caution">
    <text evidence="1">The sequence shown here is derived from an EMBL/GenBank/DDBJ whole genome shotgun (WGS) entry which is preliminary data.</text>
</comment>
<evidence type="ECO:0000313" key="1">
    <source>
        <dbReference type="EMBL" id="MEE1944831.1"/>
    </source>
</evidence>
<evidence type="ECO:0000313" key="2">
    <source>
        <dbReference type="Proteomes" id="UP001336835"/>
    </source>
</evidence>
<dbReference type="RefSeq" id="WP_330107191.1">
    <property type="nucleotide sequence ID" value="NZ_JAZDQT010000001.1"/>
</dbReference>
<keyword evidence="2" id="KW-1185">Reference proteome</keyword>
<name>A0ABU7I6A0_9SPHI</name>
<gene>
    <name evidence="1" type="ORF">VRU48_06925</name>
</gene>
<accession>A0ABU7I6A0</accession>
<proteinExistence type="predicted"/>
<protein>
    <submittedName>
        <fullName evidence="1">Uncharacterized protein</fullName>
    </submittedName>
</protein>
<organism evidence="1 2">
    <name type="scientific">Pedobacter albus</name>
    <dbReference type="NCBI Taxonomy" id="3113905"/>
    <lineage>
        <taxon>Bacteria</taxon>
        <taxon>Pseudomonadati</taxon>
        <taxon>Bacteroidota</taxon>
        <taxon>Sphingobacteriia</taxon>
        <taxon>Sphingobacteriales</taxon>
        <taxon>Sphingobacteriaceae</taxon>
        <taxon>Pedobacter</taxon>
    </lineage>
</organism>